<keyword evidence="1" id="KW-1133">Transmembrane helix</keyword>
<organism evidence="2 3">
    <name type="scientific">Sulfurisoma sediminicola</name>
    <dbReference type="NCBI Taxonomy" id="1381557"/>
    <lineage>
        <taxon>Bacteria</taxon>
        <taxon>Pseudomonadati</taxon>
        <taxon>Pseudomonadota</taxon>
        <taxon>Betaproteobacteria</taxon>
        <taxon>Nitrosomonadales</taxon>
        <taxon>Sterolibacteriaceae</taxon>
        <taxon>Sulfurisoma</taxon>
    </lineage>
</organism>
<dbReference type="RefSeq" id="WP_121239663.1">
    <property type="nucleotide sequence ID" value="NZ_BHVV01000001.1"/>
</dbReference>
<gene>
    <name evidence="2" type="ORF">DFR35_0243</name>
</gene>
<proteinExistence type="predicted"/>
<keyword evidence="3" id="KW-1185">Reference proteome</keyword>
<feature type="transmembrane region" description="Helical" evidence="1">
    <location>
        <begin position="172"/>
        <end position="198"/>
    </location>
</feature>
<feature type="transmembrane region" description="Helical" evidence="1">
    <location>
        <begin position="64"/>
        <end position="82"/>
    </location>
</feature>
<protein>
    <submittedName>
        <fullName evidence="2">Uncharacterized protein</fullName>
    </submittedName>
</protein>
<feature type="transmembrane region" description="Helical" evidence="1">
    <location>
        <begin position="36"/>
        <end position="58"/>
    </location>
</feature>
<keyword evidence="1" id="KW-0812">Transmembrane</keyword>
<dbReference type="AlphaFoldDB" id="A0A497XIM5"/>
<sequence>MNAPDPVRLPSSYMQRLRSAGIEPGDGAEVQLSKSLLMLATGLVTVATMLWVAIYQLLGLKFSATLPFAFQLLLVGNMLLYFQTRHFGFFRVTQLGLFLFLPFVAHWAAGNVISSSGVILWSVLAPVGAMLSSGARQSLAWFVAWILLTSVSGAADYHYADPHLVQTSLVPLRVSLVFFALNFIAIVSIIYALLCFAVEQKRRIQIRLEQSREATDKLFGSLLL</sequence>
<feature type="transmembrane region" description="Helical" evidence="1">
    <location>
        <begin position="113"/>
        <end position="132"/>
    </location>
</feature>
<evidence type="ECO:0000313" key="3">
    <source>
        <dbReference type="Proteomes" id="UP000268908"/>
    </source>
</evidence>
<evidence type="ECO:0000256" key="1">
    <source>
        <dbReference type="SAM" id="Phobius"/>
    </source>
</evidence>
<reference evidence="2 3" key="1">
    <citation type="submission" date="2018-10" db="EMBL/GenBank/DDBJ databases">
        <title>Genomic Encyclopedia of Type Strains, Phase IV (KMG-IV): sequencing the most valuable type-strain genomes for metagenomic binning, comparative biology and taxonomic classification.</title>
        <authorList>
            <person name="Goeker M."/>
        </authorList>
    </citation>
    <scope>NUCLEOTIDE SEQUENCE [LARGE SCALE GENOMIC DNA]</scope>
    <source>
        <strain evidence="2 3">DSM 26916</strain>
    </source>
</reference>
<keyword evidence="1" id="KW-0472">Membrane</keyword>
<accession>A0A497XIM5</accession>
<evidence type="ECO:0000313" key="2">
    <source>
        <dbReference type="EMBL" id="RLJ67694.1"/>
    </source>
</evidence>
<dbReference type="EMBL" id="RCCI01000004">
    <property type="protein sequence ID" value="RLJ67694.1"/>
    <property type="molecule type" value="Genomic_DNA"/>
</dbReference>
<name>A0A497XIM5_9PROT</name>
<dbReference type="Proteomes" id="UP000268908">
    <property type="component" value="Unassembled WGS sequence"/>
</dbReference>
<comment type="caution">
    <text evidence="2">The sequence shown here is derived from an EMBL/GenBank/DDBJ whole genome shotgun (WGS) entry which is preliminary data.</text>
</comment>
<dbReference type="OrthoDB" id="9802500at2"/>
<feature type="transmembrane region" description="Helical" evidence="1">
    <location>
        <begin position="139"/>
        <end position="160"/>
    </location>
</feature>